<accession>Q6JIJ1</accession>
<keyword evidence="2" id="KW-1185">Reference proteome</keyword>
<dbReference type="Proteomes" id="UP000001775">
    <property type="component" value="Segment"/>
</dbReference>
<evidence type="ECO:0000313" key="1">
    <source>
        <dbReference type="EMBL" id="AAR23191.1"/>
    </source>
</evidence>
<reference evidence="1 2" key="1">
    <citation type="journal article" date="2004" name="J. Bacteriol.">
        <title>Genomic diversity of Burkholderia pseudomallei clinical isolates: subtractive hybridization reveals a Burkholderia mallei-specific prophage in B. pseudomallei 1026b.</title>
        <authorList>
            <person name="DeShazer D."/>
        </authorList>
    </citation>
    <scope>NUCLEOTIDE SEQUENCE</scope>
</reference>
<name>Q6JIJ1_9CAUD</name>
<protein>
    <submittedName>
        <fullName evidence="1">Gp40</fullName>
    </submittedName>
</protein>
<dbReference type="GeneID" id="2744120"/>
<dbReference type="RefSeq" id="NP_945071.1">
    <property type="nucleotide sequence ID" value="NC_005284.1"/>
</dbReference>
<sequence length="80" mass="9403">MAKRQLGIARSSVRLEWRMRTHPWLDMNTLKPKYSVQAYEPSLKKWAHVYDGGTNKAFFFESSEDAADFIKEVREVDHAE</sequence>
<evidence type="ECO:0000313" key="2">
    <source>
        <dbReference type="Proteomes" id="UP000001775"/>
    </source>
</evidence>
<organism evidence="1 2">
    <name type="scientific">Burkholderia phage phi1026b</name>
    <dbReference type="NCBI Taxonomy" id="2881399"/>
    <lineage>
        <taxon>Viruses</taxon>
        <taxon>Duplodnaviria</taxon>
        <taxon>Heunggongvirae</taxon>
        <taxon>Uroviricota</taxon>
        <taxon>Caudoviricetes</taxon>
        <taxon>Stanholtvirus</taxon>
        <taxon>Stanholtvirus sv1026b</taxon>
    </lineage>
</organism>
<dbReference type="EMBL" id="AY453853">
    <property type="protein sequence ID" value="AAR23191.1"/>
    <property type="molecule type" value="Genomic_DNA"/>
</dbReference>
<dbReference type="KEGG" id="vg:2744120"/>
<proteinExistence type="predicted"/>